<proteinExistence type="predicted"/>
<gene>
    <name evidence="1" type="ORF">F9B74_02745</name>
</gene>
<dbReference type="Pfam" id="PF06097">
    <property type="entry name" value="DUF945"/>
    <property type="match status" value="1"/>
</dbReference>
<dbReference type="Proteomes" id="UP000477651">
    <property type="component" value="Unassembled WGS sequence"/>
</dbReference>
<dbReference type="EMBL" id="JAAGYR010000004">
    <property type="protein sequence ID" value="NEN75247.1"/>
    <property type="molecule type" value="Genomic_DNA"/>
</dbReference>
<sequence length="522" mass="59398">MRKRYLMGGLAIALIIAYPVASHIHGNTIQARLDSDIQQLNQYIEQELQQSVRFSYEQTQSGIFTSQYMIKFKDEEGKEIPLLQQRIDHGPFPPNALKKGHFSPVNYASKITLINNDLTKAIFTATQSEQPIVIEYVYGYDSKAKGYVGIAPINISQENLQVGATKISFNAKKDLTDSYFHIEMEPSKFAWLNTSGFIPQEFNHLGKIDMEMHYKLDEKGNLSVETQSDTDYYRFGDKETSIAIHRVKDTQKVTDDGKGLDISATQKAEQVLINDVDLGSYSVDAGYYQLDSGAIKSLGRTIYAIAFNYFNAAIAQKELLSPEPFLESRLFELGMQAIAIFNQNPKLQYGPIQLRNKAGASSVKAELDFVLPKDLNVTSPEEIYLKSLKKLDLQFVLNPAWLKQFTFDVLTVMAKSEKMPLPTDKDKADIDLIIDDMHKSAIESQFFQMKDNDLLFAVTAQAPEGKTIDQVEKISYNEQVYTKEDVEEILTTRGRQFIKLMEERDIESRWDELVERFQNPAE</sequence>
<protein>
    <submittedName>
        <fullName evidence="1">YdgA family protein</fullName>
    </submittedName>
</protein>
<dbReference type="AlphaFoldDB" id="A0A6L9Y5Q6"/>
<name>A0A6L9Y5Q6_9BURK</name>
<evidence type="ECO:0000313" key="1">
    <source>
        <dbReference type="EMBL" id="NEN75247.1"/>
    </source>
</evidence>
<organism evidence="1 2">
    <name type="scientific">Pelistega ratti</name>
    <dbReference type="NCBI Taxonomy" id="2652177"/>
    <lineage>
        <taxon>Bacteria</taxon>
        <taxon>Pseudomonadati</taxon>
        <taxon>Pseudomonadota</taxon>
        <taxon>Betaproteobacteria</taxon>
        <taxon>Burkholderiales</taxon>
        <taxon>Alcaligenaceae</taxon>
        <taxon>Pelistega</taxon>
    </lineage>
</organism>
<keyword evidence="2" id="KW-1185">Reference proteome</keyword>
<dbReference type="RefSeq" id="WP_163763968.1">
    <property type="nucleotide sequence ID" value="NZ_JAAGYR010000004.1"/>
</dbReference>
<reference evidence="1 2" key="1">
    <citation type="submission" date="2020-02" db="EMBL/GenBank/DDBJ databases">
        <title>Pelistega sp. NLN82 were isolated from wild rodents of the Hainan Island.</title>
        <authorList>
            <person name="Niu N."/>
            <person name="Zhou J."/>
        </authorList>
    </citation>
    <scope>NUCLEOTIDE SEQUENCE [LARGE SCALE GENOMIC DNA]</scope>
    <source>
        <strain evidence="1 2">NLN82</strain>
    </source>
</reference>
<accession>A0A6L9Y5Q6</accession>
<evidence type="ECO:0000313" key="2">
    <source>
        <dbReference type="Proteomes" id="UP000477651"/>
    </source>
</evidence>
<dbReference type="InterPro" id="IPR010352">
    <property type="entry name" value="DUF945"/>
</dbReference>
<comment type="caution">
    <text evidence="1">The sequence shown here is derived from an EMBL/GenBank/DDBJ whole genome shotgun (WGS) entry which is preliminary data.</text>
</comment>